<reference evidence="1" key="1">
    <citation type="submission" date="2024-06" db="EMBL/GenBank/DDBJ databases">
        <authorList>
            <person name="Liu X."/>
            <person name="Lenzi L."/>
            <person name="Haldenby T S."/>
            <person name="Uol C."/>
        </authorList>
    </citation>
    <scope>NUCLEOTIDE SEQUENCE</scope>
</reference>
<sequence length="216" mass="24689">MNHQTSCELFKFASTCLFSSAKSLKRRYLHNLQAEIAFSKQPPKLARITCVHRLDRLVRIILEFGNRCEKISEWIRDLRPDFSAPCLEQIDDLNYTISENDILHSSELVRTLAKLAKNMDTFCSDCSVRLNRDHNAQTELEKLVTVLHVYCELILKQLALFVMEATVGCRQSTANSSTGILNMNDLLKLEASFPSPYRMEYEKIKAQIIAQSSATP</sequence>
<accession>A0AAV2TMX4</accession>
<proteinExistence type="predicted"/>
<organism evidence="1 2">
    <name type="scientific">Calicophoron daubneyi</name>
    <name type="common">Rumen fluke</name>
    <name type="synonym">Paramphistomum daubneyi</name>
    <dbReference type="NCBI Taxonomy" id="300641"/>
    <lineage>
        <taxon>Eukaryota</taxon>
        <taxon>Metazoa</taxon>
        <taxon>Spiralia</taxon>
        <taxon>Lophotrochozoa</taxon>
        <taxon>Platyhelminthes</taxon>
        <taxon>Trematoda</taxon>
        <taxon>Digenea</taxon>
        <taxon>Plagiorchiida</taxon>
        <taxon>Pronocephalata</taxon>
        <taxon>Paramphistomoidea</taxon>
        <taxon>Paramphistomidae</taxon>
        <taxon>Calicophoron</taxon>
    </lineage>
</organism>
<evidence type="ECO:0000313" key="2">
    <source>
        <dbReference type="Proteomes" id="UP001497525"/>
    </source>
</evidence>
<dbReference type="AlphaFoldDB" id="A0AAV2TMX4"/>
<evidence type="ECO:0000313" key="1">
    <source>
        <dbReference type="EMBL" id="CAL5137851.1"/>
    </source>
</evidence>
<gene>
    <name evidence="1" type="ORF">CDAUBV1_LOCUS12334</name>
</gene>
<protein>
    <submittedName>
        <fullName evidence="1">Uncharacterized protein</fullName>
    </submittedName>
</protein>
<name>A0AAV2TMX4_CALDB</name>
<comment type="caution">
    <text evidence="1">The sequence shown here is derived from an EMBL/GenBank/DDBJ whole genome shotgun (WGS) entry which is preliminary data.</text>
</comment>
<dbReference type="Proteomes" id="UP001497525">
    <property type="component" value="Unassembled WGS sequence"/>
</dbReference>
<dbReference type="EMBL" id="CAXLJL010000445">
    <property type="protein sequence ID" value="CAL5137851.1"/>
    <property type="molecule type" value="Genomic_DNA"/>
</dbReference>